<evidence type="ECO:0000313" key="1">
    <source>
        <dbReference type="EMBL" id="CNE50787.1"/>
    </source>
</evidence>
<evidence type="ECO:0000313" key="2">
    <source>
        <dbReference type="Proteomes" id="UP000041601"/>
    </source>
</evidence>
<reference evidence="1 2" key="1">
    <citation type="submission" date="2015-03" db="EMBL/GenBank/DDBJ databases">
        <authorList>
            <consortium name="Pathogen Informatics"/>
            <person name="Murphy D."/>
        </authorList>
    </citation>
    <scope>NUCLEOTIDE SEQUENCE [LARGE SCALE GENOMIC DNA]</scope>
    <source>
        <strain evidence="1 2">IP05342</strain>
    </source>
</reference>
<accession>A0ABM9SFY6</accession>
<gene>
    <name evidence="1" type="ORF">ERS137959_03972</name>
</gene>
<dbReference type="RefSeq" id="WP_050156815.1">
    <property type="nucleotide sequence ID" value="NZ_CPXJ01000063.1"/>
</dbReference>
<dbReference type="EMBL" id="CPXJ01000063">
    <property type="protein sequence ID" value="CNE50787.1"/>
    <property type="molecule type" value="Genomic_DNA"/>
</dbReference>
<name>A0ABM9SFY6_YEREN</name>
<sequence>MTPESFIHKHIVAALVADGVPEQVARGGADEGVKHYHKLAQASRKGAAFDDCLREARLWVQFNCSKAERKKEKTGKSCTPSRSVLIYGDTNHE</sequence>
<keyword evidence="2" id="KW-1185">Reference proteome</keyword>
<dbReference type="Proteomes" id="UP000041601">
    <property type="component" value="Unassembled WGS sequence"/>
</dbReference>
<protein>
    <submittedName>
        <fullName evidence="1">Uncharacterized protein</fullName>
    </submittedName>
</protein>
<proteinExistence type="predicted"/>
<comment type="caution">
    <text evidence="1">The sequence shown here is derived from an EMBL/GenBank/DDBJ whole genome shotgun (WGS) entry which is preliminary data.</text>
</comment>
<organism evidence="1 2">
    <name type="scientific">Yersinia enterocolitica</name>
    <dbReference type="NCBI Taxonomy" id="630"/>
    <lineage>
        <taxon>Bacteria</taxon>
        <taxon>Pseudomonadati</taxon>
        <taxon>Pseudomonadota</taxon>
        <taxon>Gammaproteobacteria</taxon>
        <taxon>Enterobacterales</taxon>
        <taxon>Yersiniaceae</taxon>
        <taxon>Yersinia</taxon>
    </lineage>
</organism>